<dbReference type="Gene3D" id="1.25.40.10">
    <property type="entry name" value="Tetratricopeptide repeat domain"/>
    <property type="match status" value="2"/>
</dbReference>
<reference evidence="3" key="1">
    <citation type="journal article" date="2014" name="Int. J. Syst. Evol. Microbiol.">
        <title>Complete genome sequence of Corynebacterium casei LMG S-19264T (=DSM 44701T), isolated from a smear-ripened cheese.</title>
        <authorList>
            <consortium name="US DOE Joint Genome Institute (JGI-PGF)"/>
            <person name="Walter F."/>
            <person name="Albersmeier A."/>
            <person name="Kalinowski J."/>
            <person name="Ruckert C."/>
        </authorList>
    </citation>
    <scope>NUCLEOTIDE SEQUENCE</scope>
    <source>
        <strain evidence="3">JCM 3093</strain>
    </source>
</reference>
<dbReference type="RefSeq" id="WP_191894751.1">
    <property type="nucleotide sequence ID" value="NZ_BMQD01000006.1"/>
</dbReference>
<dbReference type="InterPro" id="IPR027417">
    <property type="entry name" value="P-loop_NTPase"/>
</dbReference>
<evidence type="ECO:0000259" key="2">
    <source>
        <dbReference type="SMART" id="SM00382"/>
    </source>
</evidence>
<dbReference type="InterPro" id="IPR002182">
    <property type="entry name" value="NB-ARC"/>
</dbReference>
<dbReference type="AlphaFoldDB" id="A0AA37F488"/>
<dbReference type="PANTHER" id="PTHR47691">
    <property type="entry name" value="REGULATOR-RELATED"/>
    <property type="match status" value="1"/>
</dbReference>
<dbReference type="GO" id="GO:0043531">
    <property type="term" value="F:ADP binding"/>
    <property type="evidence" value="ECO:0007669"/>
    <property type="project" value="InterPro"/>
</dbReference>
<evidence type="ECO:0000313" key="3">
    <source>
        <dbReference type="EMBL" id="GGK63278.1"/>
    </source>
</evidence>
<dbReference type="PANTHER" id="PTHR47691:SF3">
    <property type="entry name" value="HTH-TYPE TRANSCRIPTIONAL REGULATOR RV0890C-RELATED"/>
    <property type="match status" value="1"/>
</dbReference>
<protein>
    <recommendedName>
        <fullName evidence="2">AAA+ ATPase domain-containing protein</fullName>
    </recommendedName>
</protein>
<dbReference type="Proteomes" id="UP000627984">
    <property type="component" value="Unassembled WGS sequence"/>
</dbReference>
<accession>A0AA37F488</accession>
<feature type="compositionally biased region" description="Basic and acidic residues" evidence="1">
    <location>
        <begin position="867"/>
        <end position="876"/>
    </location>
</feature>
<feature type="region of interest" description="Disordered" evidence="1">
    <location>
        <begin position="867"/>
        <end position="902"/>
    </location>
</feature>
<dbReference type="Pfam" id="PF00931">
    <property type="entry name" value="NB-ARC"/>
    <property type="match status" value="1"/>
</dbReference>
<name>A0AA37F488_9ACTN</name>
<sequence length="902" mass="98698">MTAASQRNPHGVWLKRAVILVGGAGPGTAAMLEVIPDGSAWKTPAVALCWILGSLMVWLGVRPIGKRRITRPMTMPERLPAFRGRSAELDRLIKRHERQSADGGDGTAARPHGPVMIFIHGGPGIGKTALADRLAHELLPAYPDGCLYANLGRATGQREPQEILQLFVTQLGEDEEKARQLTLPVLQNLFRSLTAQRRMLVVLDAARDDQQVKALLPNESRCAVIVTSRRDLGSLLSHRSLLLEVPDAADAAEILLAYAEPESEGAVDPECVAEVSELCARLPLALRGAGDAARTGTGLRAVLAELRSSPEDGLLGRLKTYHRDVTEGYRVELKRLGRREQQAFRLLAVVNTETFVPWVLQPLFGALGQEVTPQESGNIMAAISAPGLLLPVESRSFARYRFPPLGRLLAEQLLREALKPKELLEGVTKDHLVDCFDRTVLTMAWAVINGANGHPVTDPGISSAWMPPIDLWLDPVRGDQEYWQRVEHANLVSAAALAHGSGIHDVGWQITARLGGVIGDPRVLPRFVDVLEGGLETAMSHGSPEDQMGVRLALLTHAMAVEDYRKALEVSDTVLGLARHPRTHSRVLRMKGQALQGIGRYVDADALLQESLRTAKSAGAPMSARIASALLAENNALLHPGEWRRARPAEGEVVRERSGTDVEALFWVLNGHCAARRGNLDDVEEALERAGRLTVGDVAWEAALRCARVRHHLDHGPVAPEHRLLRRFEADISQALLTYRAMGNVSGQVRAHTLLAELRLRGGGLEGCDRQIRQARALLRTYDVGRPTSAVVDRVHGEWAARGEKWDKAQFGFESAVDAYIATGDFWHEARARTGLGLAERRLGRVRRAREHLWHAGALFASCGDRDRESRVKRELDDMESGGSGPLDTGPEPPGRPYGRLT</sequence>
<organism evidence="3 4">
    <name type="scientific">Planomonospora parontospora</name>
    <dbReference type="NCBI Taxonomy" id="58119"/>
    <lineage>
        <taxon>Bacteria</taxon>
        <taxon>Bacillati</taxon>
        <taxon>Actinomycetota</taxon>
        <taxon>Actinomycetes</taxon>
        <taxon>Streptosporangiales</taxon>
        <taxon>Streptosporangiaceae</taxon>
        <taxon>Planomonospora</taxon>
    </lineage>
</organism>
<dbReference type="SMART" id="SM00382">
    <property type="entry name" value="AAA"/>
    <property type="match status" value="1"/>
</dbReference>
<proteinExistence type="predicted"/>
<gene>
    <name evidence="3" type="ORF">GCM10010126_23300</name>
</gene>
<dbReference type="InterPro" id="IPR011990">
    <property type="entry name" value="TPR-like_helical_dom_sf"/>
</dbReference>
<feature type="domain" description="AAA+ ATPase" evidence="2">
    <location>
        <begin position="113"/>
        <end position="250"/>
    </location>
</feature>
<dbReference type="PRINTS" id="PR00364">
    <property type="entry name" value="DISEASERSIST"/>
</dbReference>
<dbReference type="EMBL" id="BMQD01000006">
    <property type="protein sequence ID" value="GGK63278.1"/>
    <property type="molecule type" value="Genomic_DNA"/>
</dbReference>
<dbReference type="InterPro" id="IPR003593">
    <property type="entry name" value="AAA+_ATPase"/>
</dbReference>
<dbReference type="SUPFAM" id="SSF48452">
    <property type="entry name" value="TPR-like"/>
    <property type="match status" value="2"/>
</dbReference>
<dbReference type="SUPFAM" id="SSF52540">
    <property type="entry name" value="P-loop containing nucleoside triphosphate hydrolases"/>
    <property type="match status" value="1"/>
</dbReference>
<evidence type="ECO:0000313" key="4">
    <source>
        <dbReference type="Proteomes" id="UP000627984"/>
    </source>
</evidence>
<dbReference type="Gene3D" id="3.40.50.300">
    <property type="entry name" value="P-loop containing nucleotide triphosphate hydrolases"/>
    <property type="match status" value="1"/>
</dbReference>
<reference evidence="3" key="2">
    <citation type="submission" date="2022-09" db="EMBL/GenBank/DDBJ databases">
        <authorList>
            <person name="Sun Q."/>
            <person name="Ohkuma M."/>
        </authorList>
    </citation>
    <scope>NUCLEOTIDE SEQUENCE</scope>
    <source>
        <strain evidence="3">JCM 3093</strain>
    </source>
</reference>
<evidence type="ECO:0000256" key="1">
    <source>
        <dbReference type="SAM" id="MobiDB-lite"/>
    </source>
</evidence>
<comment type="caution">
    <text evidence="3">The sequence shown here is derived from an EMBL/GenBank/DDBJ whole genome shotgun (WGS) entry which is preliminary data.</text>
</comment>